<evidence type="ECO:0000259" key="1">
    <source>
        <dbReference type="PROSITE" id="PS51782"/>
    </source>
</evidence>
<sequence length="111" mass="12401">MKKLLVLFLIVLVTYSIYYDLSKGTLPNVNVSAAVSSKENVKNTSTQENKEYIKIKVKAGDTVLSLVEQQLNGALPVEISEVVQDFKKLNKGLAPEKIQIGKEYKVPLYNQ</sequence>
<dbReference type="InterPro" id="IPR036779">
    <property type="entry name" value="LysM_dom_sf"/>
</dbReference>
<dbReference type="AlphaFoldDB" id="A0A6M0Q5J0"/>
<protein>
    <recommendedName>
        <fullName evidence="1">LysM domain-containing protein</fullName>
    </recommendedName>
</protein>
<keyword evidence="3" id="KW-1185">Reference proteome</keyword>
<organism evidence="2 3">
    <name type="scientific">Bacillus mesophilus</name>
    <dbReference type="NCBI Taxonomy" id="1808955"/>
    <lineage>
        <taxon>Bacteria</taxon>
        <taxon>Bacillati</taxon>
        <taxon>Bacillota</taxon>
        <taxon>Bacilli</taxon>
        <taxon>Bacillales</taxon>
        <taxon>Bacillaceae</taxon>
        <taxon>Bacillus</taxon>
    </lineage>
</organism>
<dbReference type="InterPro" id="IPR018392">
    <property type="entry name" value="LysM"/>
</dbReference>
<evidence type="ECO:0000313" key="2">
    <source>
        <dbReference type="EMBL" id="NEY71631.1"/>
    </source>
</evidence>
<proteinExistence type="predicted"/>
<name>A0A6M0Q5J0_9BACI</name>
<dbReference type="Gene3D" id="3.10.350.10">
    <property type="entry name" value="LysM domain"/>
    <property type="match status" value="1"/>
</dbReference>
<dbReference type="PROSITE" id="PS51782">
    <property type="entry name" value="LYSM"/>
    <property type="match status" value="1"/>
</dbReference>
<accession>A0A6M0Q5J0</accession>
<comment type="caution">
    <text evidence="2">The sequence shown here is derived from an EMBL/GenBank/DDBJ whole genome shotgun (WGS) entry which is preliminary data.</text>
</comment>
<reference evidence="2 3" key="1">
    <citation type="submission" date="2020-02" db="EMBL/GenBank/DDBJ databases">
        <title>Bacillus aquiflavi sp. nov., isolated from yellow water of strong flavor Chinese baijiu in Yibin region of China.</title>
        <authorList>
            <person name="Xie J."/>
        </authorList>
    </citation>
    <scope>NUCLEOTIDE SEQUENCE [LARGE SCALE GENOMIC DNA]</scope>
    <source>
        <strain evidence="2 3">SA4</strain>
    </source>
</reference>
<evidence type="ECO:0000313" key="3">
    <source>
        <dbReference type="Proteomes" id="UP000481043"/>
    </source>
</evidence>
<gene>
    <name evidence="2" type="ORF">G4D63_07715</name>
</gene>
<feature type="domain" description="LysM" evidence="1">
    <location>
        <begin position="53"/>
        <end position="106"/>
    </location>
</feature>
<dbReference type="Proteomes" id="UP000481043">
    <property type="component" value="Unassembled WGS sequence"/>
</dbReference>
<dbReference type="RefSeq" id="WP_163179069.1">
    <property type="nucleotide sequence ID" value="NZ_JAAIWM010000002.1"/>
</dbReference>
<dbReference type="EMBL" id="JAAIWM010000002">
    <property type="protein sequence ID" value="NEY71631.1"/>
    <property type="molecule type" value="Genomic_DNA"/>
</dbReference>